<keyword evidence="3" id="KW-1185">Reference proteome</keyword>
<dbReference type="InterPro" id="IPR023286">
    <property type="entry name" value="ABATE_dom_sf"/>
</dbReference>
<accession>A0LU77</accession>
<dbReference type="STRING" id="351607.Acel_1215"/>
<dbReference type="AlphaFoldDB" id="A0LU77"/>
<evidence type="ECO:0000313" key="3">
    <source>
        <dbReference type="Proteomes" id="UP000008221"/>
    </source>
</evidence>
<dbReference type="InterPro" id="IPR010852">
    <property type="entry name" value="ABATE"/>
</dbReference>
<sequence>MRALVGVPLPNMPARIVSPLIGEPLPLDLVNTARSAAGEAGDVLASVGGLEEWLLAEADRLPVVTVTARTLDRVRALRGHVQTLVDAARFGDRLPADAMQAVNELLRAAPSFPQLSWDDGVRVDTARIGSPEAQLLAALAEATVEFLASPLAVLVRECAAADCTLLFAATHARRRWCSASICGNRTRVGRYYARHRLNDAVGFSRQD</sequence>
<dbReference type="Pfam" id="PF07336">
    <property type="entry name" value="ABATE"/>
    <property type="match status" value="1"/>
</dbReference>
<gene>
    <name evidence="2" type="ordered locus">Acel_1215</name>
</gene>
<dbReference type="InParanoid" id="A0LU77"/>
<dbReference type="Gene3D" id="1.10.3300.10">
    <property type="entry name" value="Jann2411-like domain"/>
    <property type="match status" value="1"/>
</dbReference>
<dbReference type="KEGG" id="ace:Acel_1215"/>
<name>A0LU77_ACIC1</name>
<dbReference type="EMBL" id="CP000481">
    <property type="protein sequence ID" value="ABK52987.1"/>
    <property type="molecule type" value="Genomic_DNA"/>
</dbReference>
<dbReference type="PANTHER" id="PTHR35525:SF3">
    <property type="entry name" value="BLL6575 PROTEIN"/>
    <property type="match status" value="1"/>
</dbReference>
<dbReference type="Proteomes" id="UP000008221">
    <property type="component" value="Chromosome"/>
</dbReference>
<dbReference type="PANTHER" id="PTHR35525">
    <property type="entry name" value="BLL6575 PROTEIN"/>
    <property type="match status" value="1"/>
</dbReference>
<dbReference type="InterPro" id="IPR021005">
    <property type="entry name" value="Znf_CGNR"/>
</dbReference>
<proteinExistence type="predicted"/>
<evidence type="ECO:0000259" key="1">
    <source>
        <dbReference type="Pfam" id="PF11706"/>
    </source>
</evidence>
<evidence type="ECO:0000313" key="2">
    <source>
        <dbReference type="EMBL" id="ABK52987.1"/>
    </source>
</evidence>
<feature type="domain" description="Zinc finger CGNR" evidence="1">
    <location>
        <begin position="155"/>
        <end position="195"/>
    </location>
</feature>
<organism evidence="2 3">
    <name type="scientific">Acidothermus cellulolyticus (strain ATCC 43068 / DSM 8971 / 11B)</name>
    <dbReference type="NCBI Taxonomy" id="351607"/>
    <lineage>
        <taxon>Bacteria</taxon>
        <taxon>Bacillati</taxon>
        <taxon>Actinomycetota</taxon>
        <taxon>Actinomycetes</taxon>
        <taxon>Acidothermales</taxon>
        <taxon>Acidothermaceae</taxon>
        <taxon>Acidothermus</taxon>
    </lineage>
</organism>
<reference evidence="2 3" key="1">
    <citation type="journal article" date="2009" name="Genome Res.">
        <title>Complete genome of the cellulolytic thermophile Acidothermus cellulolyticus 11B provides insights into its ecophysiological and evolutionary adaptations.</title>
        <authorList>
            <person name="Barabote R.D."/>
            <person name="Xie G."/>
            <person name="Leu D.H."/>
            <person name="Normand P."/>
            <person name="Necsulea A."/>
            <person name="Daubin V."/>
            <person name="Medigue C."/>
            <person name="Adney W.S."/>
            <person name="Xu X.C."/>
            <person name="Lapidus A."/>
            <person name="Parales R.E."/>
            <person name="Detter C."/>
            <person name="Pujic P."/>
            <person name="Bruce D."/>
            <person name="Lavire C."/>
            <person name="Challacombe J.F."/>
            <person name="Brettin T.S."/>
            <person name="Berry A.M."/>
        </authorList>
    </citation>
    <scope>NUCLEOTIDE SEQUENCE [LARGE SCALE GENOMIC DNA]</scope>
    <source>
        <strain evidence="3">ATCC 43068 / DSM 8971 / 11B</strain>
    </source>
</reference>
<dbReference type="RefSeq" id="WP_011720050.1">
    <property type="nucleotide sequence ID" value="NC_008578.1"/>
</dbReference>
<protein>
    <recommendedName>
        <fullName evidence="1">Zinc finger CGNR domain-containing protein</fullName>
    </recommendedName>
</protein>
<dbReference type="HOGENOM" id="CLU_087298_2_1_11"/>
<dbReference type="Pfam" id="PF11706">
    <property type="entry name" value="zf-CGNR"/>
    <property type="match status" value="1"/>
</dbReference>
<dbReference type="eggNOG" id="COG5516">
    <property type="taxonomic scope" value="Bacteria"/>
</dbReference>
<dbReference type="SUPFAM" id="SSF160904">
    <property type="entry name" value="Jann2411-like"/>
    <property type="match status" value="1"/>
</dbReference>